<evidence type="ECO:0000256" key="4">
    <source>
        <dbReference type="ARBA" id="ARBA00022438"/>
    </source>
</evidence>
<keyword evidence="6 8" id="KW-0378">Hydrolase</keyword>
<feature type="binding site" evidence="8">
    <location>
        <position position="271"/>
    </location>
    <ligand>
        <name>Mn(2+)</name>
        <dbReference type="ChEBI" id="CHEBI:29035"/>
        <label>1</label>
    </ligand>
</feature>
<sequence>MQKPTIEFQFLSNQALKESTTCYALGIFENDTKLPVDNLLNASFCHNVMMPLIKEAQFTGKKCETLTANCLQQVGKLILVGLGKEEEVDQECIRQTANMVYRACVQLHSQSVVVNFGKLLDNPVQLKAFTEGVLLAAHVDERFKSQKDTTTTPLQKVYLLTATKHEEAIQLGQKITTGINLARELVNAPANYVNPNRLAQTAVELAAKHHLELNILEKEDCERLKMGAFLSVAQGSDALPKFIHLCYKPKSLHTQSPFKKIALIGKGVTFDAGGLNLKIGNAQIELMKCDMAGAAALFGVAEAIGAIKPNKEIHFIVAATENMINGSATKPGDIVTASNGKTIEIDNTDAEGRLTLADALVYAEQLGVDVIVDLATLTGAIVTALGTRMAGLFGNNQQLINSLMAASSQSGEQIWPMPLEESYLEDMRSILADIRNTGSKEGGGSITAALFLKQFVKQTPWAHIDIAGTVWTKKPWSYHNAGATGFGVRLLIEWILHS</sequence>
<dbReference type="Pfam" id="PF02789">
    <property type="entry name" value="Peptidase_M17_N"/>
    <property type="match status" value="1"/>
</dbReference>
<feature type="binding site" evidence="8">
    <location>
        <position position="349"/>
    </location>
    <ligand>
        <name>Mn(2+)</name>
        <dbReference type="ChEBI" id="CHEBI:29035"/>
        <label>1</label>
    </ligand>
</feature>
<dbReference type="SUPFAM" id="SSF52949">
    <property type="entry name" value="Macro domain-like"/>
    <property type="match status" value="1"/>
</dbReference>
<dbReference type="OrthoDB" id="9809354at2"/>
<evidence type="ECO:0000256" key="2">
    <source>
        <dbReference type="ARBA" id="ARBA00000967"/>
    </source>
</evidence>
<evidence type="ECO:0000256" key="8">
    <source>
        <dbReference type="HAMAP-Rule" id="MF_00181"/>
    </source>
</evidence>
<evidence type="ECO:0000313" key="10">
    <source>
        <dbReference type="EMBL" id="ROT47748.1"/>
    </source>
</evidence>
<dbReference type="NCBIfam" id="NF002073">
    <property type="entry name" value="PRK00913.1-2"/>
    <property type="match status" value="1"/>
</dbReference>
<dbReference type="Proteomes" id="UP000270927">
    <property type="component" value="Unassembled WGS sequence"/>
</dbReference>
<keyword evidence="5 8" id="KW-0645">Protease</keyword>
<dbReference type="GO" id="GO:0005737">
    <property type="term" value="C:cytoplasm"/>
    <property type="evidence" value="ECO:0007669"/>
    <property type="project" value="UniProtKB-SubCell"/>
</dbReference>
<comment type="function">
    <text evidence="8">Presumably involved in the processing and regular turnover of intracellular proteins. Catalyzes the removal of unsubstituted N-terminal amino acids from various peptides.</text>
</comment>
<evidence type="ECO:0000256" key="7">
    <source>
        <dbReference type="ARBA" id="ARBA00023211"/>
    </source>
</evidence>
<dbReference type="GO" id="GO:0030145">
    <property type="term" value="F:manganese ion binding"/>
    <property type="evidence" value="ECO:0007669"/>
    <property type="project" value="UniProtKB-UniRule"/>
</dbReference>
<evidence type="ECO:0000313" key="11">
    <source>
        <dbReference type="Proteomes" id="UP000270927"/>
    </source>
</evidence>
<dbReference type="EMBL" id="RARA01000015">
    <property type="protein sequence ID" value="ROT47748.1"/>
    <property type="molecule type" value="Genomic_DNA"/>
</dbReference>
<feature type="active site" evidence="8">
    <location>
        <position position="278"/>
    </location>
</feature>
<organism evidence="10 11">
    <name type="scientific">Candidatus Cardinium hertigii</name>
    <dbReference type="NCBI Taxonomy" id="247481"/>
    <lineage>
        <taxon>Bacteria</taxon>
        <taxon>Pseudomonadati</taxon>
        <taxon>Bacteroidota</taxon>
        <taxon>Cytophagia</taxon>
        <taxon>Cytophagales</taxon>
        <taxon>Amoebophilaceae</taxon>
        <taxon>Candidatus Cardinium</taxon>
    </lineage>
</organism>
<evidence type="ECO:0000256" key="3">
    <source>
        <dbReference type="ARBA" id="ARBA00009528"/>
    </source>
</evidence>
<dbReference type="PANTHER" id="PTHR11963:SF23">
    <property type="entry name" value="CYTOSOL AMINOPEPTIDASE"/>
    <property type="match status" value="1"/>
</dbReference>
<dbReference type="NCBIfam" id="NF002074">
    <property type="entry name" value="PRK00913.1-4"/>
    <property type="match status" value="1"/>
</dbReference>
<dbReference type="Gene3D" id="3.40.630.10">
    <property type="entry name" value="Zn peptidases"/>
    <property type="match status" value="1"/>
</dbReference>
<dbReference type="SUPFAM" id="SSF53187">
    <property type="entry name" value="Zn-dependent exopeptidases"/>
    <property type="match status" value="1"/>
</dbReference>
<comment type="similarity">
    <text evidence="3 8">Belongs to the peptidase M17 family.</text>
</comment>
<feature type="binding site" evidence="8">
    <location>
        <position position="351"/>
    </location>
    <ligand>
        <name>Mn(2+)</name>
        <dbReference type="ChEBI" id="CHEBI:29035"/>
        <label>1</label>
    </ligand>
</feature>
<comment type="catalytic activity">
    <reaction evidence="1 8">
        <text>Release of an N-terminal amino acid, Xaa-|-Yaa-, in which Xaa is preferably Leu, but may be other amino acids including Pro although not Arg or Lys, and Yaa may be Pro. Amino acid amides and methyl esters are also readily hydrolyzed, but rates on arylamides are exceedingly low.</text>
        <dbReference type="EC" id="3.4.11.1"/>
    </reaction>
</comment>
<comment type="subcellular location">
    <subcellularLocation>
        <location evidence="8">Cytoplasm</location>
    </subcellularLocation>
</comment>
<dbReference type="GO" id="GO:0070006">
    <property type="term" value="F:metalloaminopeptidase activity"/>
    <property type="evidence" value="ECO:0007669"/>
    <property type="project" value="InterPro"/>
</dbReference>
<evidence type="ECO:0000256" key="1">
    <source>
        <dbReference type="ARBA" id="ARBA00000135"/>
    </source>
</evidence>
<evidence type="ECO:0000259" key="9">
    <source>
        <dbReference type="PROSITE" id="PS00631"/>
    </source>
</evidence>
<feature type="active site" evidence="8">
    <location>
        <position position="353"/>
    </location>
</feature>
<keyword evidence="8" id="KW-0963">Cytoplasm</keyword>
<dbReference type="PANTHER" id="PTHR11963">
    <property type="entry name" value="LEUCINE AMINOPEPTIDASE-RELATED"/>
    <property type="match status" value="1"/>
</dbReference>
<comment type="caution">
    <text evidence="10">The sequence shown here is derived from an EMBL/GenBank/DDBJ whole genome shotgun (WGS) entry which is preliminary data.</text>
</comment>
<dbReference type="CDD" id="cd00433">
    <property type="entry name" value="Peptidase_M17"/>
    <property type="match status" value="1"/>
</dbReference>
<feature type="binding site" evidence="8">
    <location>
        <position position="351"/>
    </location>
    <ligand>
        <name>Mn(2+)</name>
        <dbReference type="ChEBI" id="CHEBI:29035"/>
        <label>2</label>
    </ligand>
</feature>
<accession>A0A3N2QD79</accession>
<keyword evidence="7 8" id="KW-0464">Manganese</keyword>
<proteinExistence type="inferred from homology"/>
<feature type="domain" description="Cytosol aminopeptidase" evidence="9">
    <location>
        <begin position="347"/>
        <end position="354"/>
    </location>
</feature>
<dbReference type="PRINTS" id="PR00481">
    <property type="entry name" value="LAMNOPPTDASE"/>
</dbReference>
<feature type="binding site" evidence="8">
    <location>
        <position position="271"/>
    </location>
    <ligand>
        <name>Mn(2+)</name>
        <dbReference type="ChEBI" id="CHEBI:29035"/>
        <label>2</label>
    </ligand>
</feature>
<dbReference type="InterPro" id="IPR043472">
    <property type="entry name" value="Macro_dom-like"/>
</dbReference>
<reference evidence="10 11" key="1">
    <citation type="submission" date="2018-09" db="EMBL/GenBank/DDBJ databases">
        <title>Comparative Genomics of Wolbachia-Cardinium Dual Endosymbiosis in a Plant-Parasitic Nematode.</title>
        <authorList>
            <person name="Brown A.M.V."/>
            <person name="Wasala S.K."/>
            <person name="Howe D.K."/>
            <person name="Peetz A.B."/>
            <person name="Zasada I.A."/>
            <person name="Denver D.R."/>
        </authorList>
    </citation>
    <scope>NUCLEOTIDE SEQUENCE [LARGE SCALE GENOMIC DNA]</scope>
    <source>
        <strain evidence="10 11">Pp_1</strain>
    </source>
</reference>
<dbReference type="Gene3D" id="3.40.220.10">
    <property type="entry name" value="Leucine Aminopeptidase, subunit E, domain 1"/>
    <property type="match status" value="1"/>
</dbReference>
<dbReference type="InterPro" id="IPR023042">
    <property type="entry name" value="Peptidase_M17_leu_NH2_pept"/>
</dbReference>
<dbReference type="EC" id="3.4.11.1" evidence="8"/>
<dbReference type="InterPro" id="IPR000819">
    <property type="entry name" value="Peptidase_M17_C"/>
</dbReference>
<name>A0A3N2QD79_9BACT</name>
<protein>
    <recommendedName>
        <fullName evidence="8">Probable cytosol aminopeptidase</fullName>
        <ecNumber evidence="8">3.4.11.1</ecNumber>
    </recommendedName>
    <alternativeName>
        <fullName evidence="8">Leucine aminopeptidase</fullName>
        <shortName evidence="8">LAP</shortName>
        <ecNumber evidence="8">3.4.11.10</ecNumber>
    </alternativeName>
    <alternativeName>
        <fullName evidence="8">Leucyl aminopeptidase</fullName>
    </alternativeName>
</protein>
<dbReference type="InterPro" id="IPR011356">
    <property type="entry name" value="Leucine_aapep/pepB"/>
</dbReference>
<dbReference type="HAMAP" id="MF_00181">
    <property type="entry name" value="Cytosol_peptidase_M17"/>
    <property type="match status" value="1"/>
</dbReference>
<keyword evidence="11" id="KW-1185">Reference proteome</keyword>
<evidence type="ECO:0000256" key="5">
    <source>
        <dbReference type="ARBA" id="ARBA00022670"/>
    </source>
</evidence>
<dbReference type="RefSeq" id="WP_123662269.1">
    <property type="nucleotide sequence ID" value="NZ_RARA01000015.1"/>
</dbReference>
<keyword evidence="4 8" id="KW-0031">Aminopeptidase</keyword>
<dbReference type="Pfam" id="PF00883">
    <property type="entry name" value="Peptidase_M17"/>
    <property type="match status" value="1"/>
</dbReference>
<comment type="catalytic activity">
    <reaction evidence="2 8">
        <text>Release of an N-terminal amino acid, preferentially leucine, but not glutamic or aspartic acids.</text>
        <dbReference type="EC" id="3.4.11.10"/>
    </reaction>
</comment>
<keyword evidence="8" id="KW-0479">Metal-binding</keyword>
<dbReference type="AlphaFoldDB" id="A0A3N2QD79"/>
<feature type="binding site" evidence="8">
    <location>
        <position position="290"/>
    </location>
    <ligand>
        <name>Mn(2+)</name>
        <dbReference type="ChEBI" id="CHEBI:29035"/>
        <label>2</label>
    </ligand>
</feature>
<dbReference type="PROSITE" id="PS00631">
    <property type="entry name" value="CYTOSOL_AP"/>
    <property type="match status" value="1"/>
</dbReference>
<dbReference type="EC" id="3.4.11.10" evidence="8"/>
<dbReference type="InterPro" id="IPR008283">
    <property type="entry name" value="Peptidase_M17_N"/>
</dbReference>
<dbReference type="GO" id="GO:0006508">
    <property type="term" value="P:proteolysis"/>
    <property type="evidence" value="ECO:0007669"/>
    <property type="project" value="UniProtKB-KW"/>
</dbReference>
<feature type="binding site" evidence="8">
    <location>
        <position position="266"/>
    </location>
    <ligand>
        <name>Mn(2+)</name>
        <dbReference type="ChEBI" id="CHEBI:29035"/>
        <label>2</label>
    </ligand>
</feature>
<evidence type="ECO:0000256" key="6">
    <source>
        <dbReference type="ARBA" id="ARBA00022801"/>
    </source>
</evidence>
<gene>
    <name evidence="8" type="primary">pepA</name>
    <name evidence="10" type="ORF">EDM02_00730</name>
</gene>
<dbReference type="NCBIfam" id="NF002076">
    <property type="entry name" value="PRK00913.2-3"/>
    <property type="match status" value="1"/>
</dbReference>
<comment type="cofactor">
    <cofactor evidence="8">
        <name>Mn(2+)</name>
        <dbReference type="ChEBI" id="CHEBI:29035"/>
    </cofactor>
    <text evidence="8">Binds 2 manganese ions per subunit.</text>
</comment>